<protein>
    <submittedName>
        <fullName evidence="1">Uncharacterized protein</fullName>
    </submittedName>
</protein>
<keyword evidence="2" id="KW-1185">Reference proteome</keyword>
<proteinExistence type="predicted"/>
<evidence type="ECO:0000313" key="1">
    <source>
        <dbReference type="EMBL" id="KAI4321030.1"/>
    </source>
</evidence>
<dbReference type="EMBL" id="CM042889">
    <property type="protein sequence ID" value="KAI4321030.1"/>
    <property type="molecule type" value="Genomic_DNA"/>
</dbReference>
<organism evidence="1 2">
    <name type="scientific">Melastoma candidum</name>
    <dbReference type="NCBI Taxonomy" id="119954"/>
    <lineage>
        <taxon>Eukaryota</taxon>
        <taxon>Viridiplantae</taxon>
        <taxon>Streptophyta</taxon>
        <taxon>Embryophyta</taxon>
        <taxon>Tracheophyta</taxon>
        <taxon>Spermatophyta</taxon>
        <taxon>Magnoliopsida</taxon>
        <taxon>eudicotyledons</taxon>
        <taxon>Gunneridae</taxon>
        <taxon>Pentapetalae</taxon>
        <taxon>rosids</taxon>
        <taxon>malvids</taxon>
        <taxon>Myrtales</taxon>
        <taxon>Melastomataceae</taxon>
        <taxon>Melastomatoideae</taxon>
        <taxon>Melastomateae</taxon>
        <taxon>Melastoma</taxon>
    </lineage>
</organism>
<gene>
    <name evidence="1" type="ORF">MLD38_034453</name>
</gene>
<evidence type="ECO:0000313" key="2">
    <source>
        <dbReference type="Proteomes" id="UP001057402"/>
    </source>
</evidence>
<name>A0ACB9MBC3_9MYRT</name>
<comment type="caution">
    <text evidence="1">The sequence shown here is derived from an EMBL/GenBank/DDBJ whole genome shotgun (WGS) entry which is preliminary data.</text>
</comment>
<sequence>MNSAYRLLLKPNPSSFSNPLASLRESLRSGSKPNEKALSFLIKECALRVAPSSPASVPSAAAIREVREVHAYLTKSGFDWFVDVGTGLVDLMMKLGCMDYALKLSDQMPVRDTVSWNVLICGYSRNGYAREALKVFVEMVREGFSPSVGTVVGLVPCLGHGDDFVLHGMAVHGFGLKVGFFEDVQVKNALLSMYAKWGELDCIESLFEDMVFRSIVSWNAVISAYGQNGLLGEAMNVFKEMVGKGVGVNSVSLISVLSAKGDADPLHCYAFKMGLLGDCSLTTSLVCAYARGGDMGSSKKLYETLDNNKLVALTAVMCGYAEEGNMDLAMMCFSEVQQLDTRTDAVALLGIIHGITNSLQFETGFSFHCYALKTGWCDDFLVANGLITMYSKSNEVEAAISLFSDLTAVSQITWNSIISGCVQAGFAPTAIELFCQMRYSGYNPDTITIASLLSACSHLGYLKCGETLHCYMLRNYIEWEDFVETAMIDMYTKCGTVQKAERVFQSLQKPSLASWNAMITGYSLGGAESDALACFSKMQRQEIQPDKITFLGVLAACTHGGLVQEGRNYFNIMTRDFALDPTMQHRACMASLLGRAGLFGEAMEYVRTEHAKPDFTVWGALLDACLLHREVRLGECFARKLLFLDQNNGGLYILMSNLYASEGRWDDVARVRKMMIYRKDGCHGGSSVEGKTATLGRKVFILHSFSSAPPFIPRFSKTSPLGHTIPTQQSHSRTVLVRAHQRPTWLLGLEAPPPYLDGTLAGDIRFDPLGLGEDPESLNWYVQAKLVHCRFATLGVDGILFTDLLRVTGLKELPVWYEAGAVKYKFGSTETLSSSICY</sequence>
<dbReference type="Proteomes" id="UP001057402">
    <property type="component" value="Chromosome 10"/>
</dbReference>
<accession>A0ACB9MBC3</accession>
<reference evidence="2" key="1">
    <citation type="journal article" date="2023" name="Front. Plant Sci.">
        <title>Chromosomal-level genome assembly of Melastoma candidum provides insights into trichome evolution.</title>
        <authorList>
            <person name="Zhong Y."/>
            <person name="Wu W."/>
            <person name="Sun C."/>
            <person name="Zou P."/>
            <person name="Liu Y."/>
            <person name="Dai S."/>
            <person name="Zhou R."/>
        </authorList>
    </citation>
    <scope>NUCLEOTIDE SEQUENCE [LARGE SCALE GENOMIC DNA]</scope>
</reference>